<gene>
    <name evidence="3" type="ORF">ENS59_08075</name>
</gene>
<feature type="transmembrane region" description="Helical" evidence="2">
    <location>
        <begin position="157"/>
        <end position="177"/>
    </location>
</feature>
<evidence type="ECO:0000256" key="1">
    <source>
        <dbReference type="PROSITE-ProRule" id="PRU00339"/>
    </source>
</evidence>
<dbReference type="Gene3D" id="1.25.40.10">
    <property type="entry name" value="Tetratricopeptide repeat domain"/>
    <property type="match status" value="1"/>
</dbReference>
<accession>A0A7C3EDC7</accession>
<comment type="caution">
    <text evidence="3">The sequence shown here is derived from an EMBL/GenBank/DDBJ whole genome shotgun (WGS) entry which is preliminary data.</text>
</comment>
<sequence>MKLDPILTKAARYSRRGYYGKAIRLLEPEVLRYHDSHRFYYILAVSCLYSGDFGGAHTYFRRCRELKMQDSHTLLGLAALHVRRGETDRAVELYLEVLDLEAASTHPSKSAIRLAKRGLAVIRKYGEKEALSAWLETGALKKLYPPLPPLPRSIRSGLLFTFTAVLVIAALAGLGIYTELLPNPFPSLNRVARQGMESLILNDAELKSVVKTSGSFHYVLTQDQVLKSYERAKALFADFRDEAAKVEINRILESNASDAIKEKAKLLLSYTATPGFNTLKDTYSYLEVHKDPYLYRNVVVRWKGMAANVQQSDRSVAFDLLVGYDKKNILQGIVPVVLPFAAAINQDMPIEVLGSIVIQGDGTIALRGIAIHQAVALPQAEDQK</sequence>
<protein>
    <submittedName>
        <fullName evidence="3">Tetratricopeptide repeat protein</fullName>
    </submittedName>
</protein>
<feature type="repeat" description="TPR" evidence="1">
    <location>
        <begin position="71"/>
        <end position="104"/>
    </location>
</feature>
<dbReference type="SUPFAM" id="SSF48452">
    <property type="entry name" value="TPR-like"/>
    <property type="match status" value="1"/>
</dbReference>
<dbReference type="InterPro" id="IPR019734">
    <property type="entry name" value="TPR_rpt"/>
</dbReference>
<name>A0A7C3EDC7_9SPIR</name>
<dbReference type="EMBL" id="DSVL01000250">
    <property type="protein sequence ID" value="HFH29454.1"/>
    <property type="molecule type" value="Genomic_DNA"/>
</dbReference>
<evidence type="ECO:0000313" key="3">
    <source>
        <dbReference type="EMBL" id="HFH29454.1"/>
    </source>
</evidence>
<feature type="transmembrane region" description="Helical" evidence="2">
    <location>
        <begin position="39"/>
        <end position="60"/>
    </location>
</feature>
<proteinExistence type="predicted"/>
<keyword evidence="1" id="KW-0802">TPR repeat</keyword>
<keyword evidence="2" id="KW-1133">Transmembrane helix</keyword>
<keyword evidence="2" id="KW-0472">Membrane</keyword>
<reference evidence="3" key="1">
    <citation type="journal article" date="2020" name="mSystems">
        <title>Genome- and Community-Level Interaction Insights into Carbon Utilization and Element Cycling Functions of Hydrothermarchaeota in Hydrothermal Sediment.</title>
        <authorList>
            <person name="Zhou Z."/>
            <person name="Liu Y."/>
            <person name="Xu W."/>
            <person name="Pan J."/>
            <person name="Luo Z.H."/>
            <person name="Li M."/>
        </authorList>
    </citation>
    <scope>NUCLEOTIDE SEQUENCE [LARGE SCALE GENOMIC DNA]</scope>
    <source>
        <strain evidence="3">SpSt-503</strain>
    </source>
</reference>
<dbReference type="AlphaFoldDB" id="A0A7C3EDC7"/>
<dbReference type="InterPro" id="IPR011990">
    <property type="entry name" value="TPR-like_helical_dom_sf"/>
</dbReference>
<dbReference type="PROSITE" id="PS50005">
    <property type="entry name" value="TPR"/>
    <property type="match status" value="1"/>
</dbReference>
<evidence type="ECO:0000256" key="2">
    <source>
        <dbReference type="SAM" id="Phobius"/>
    </source>
</evidence>
<keyword evidence="2" id="KW-0812">Transmembrane</keyword>
<organism evidence="3">
    <name type="scientific">Gracilinema caldarium</name>
    <dbReference type="NCBI Taxonomy" id="215591"/>
    <lineage>
        <taxon>Bacteria</taxon>
        <taxon>Pseudomonadati</taxon>
        <taxon>Spirochaetota</taxon>
        <taxon>Spirochaetia</taxon>
        <taxon>Spirochaetales</taxon>
        <taxon>Breznakiellaceae</taxon>
        <taxon>Gracilinema</taxon>
    </lineage>
</organism>